<dbReference type="Proteomes" id="UP001165186">
    <property type="component" value="Unassembled WGS sequence"/>
</dbReference>
<keyword evidence="1" id="KW-0695">RNA-directed DNA polymerase</keyword>
<keyword evidence="1" id="KW-0808">Transferase</keyword>
<evidence type="ECO:0000313" key="2">
    <source>
        <dbReference type="Proteomes" id="UP001165186"/>
    </source>
</evidence>
<comment type="caution">
    <text evidence="1">The sequence shown here is derived from an EMBL/GenBank/DDBJ whole genome shotgun (WGS) entry which is preliminary data.</text>
</comment>
<accession>A0ACB5S9H8</accession>
<reference evidence="1" key="1">
    <citation type="submission" date="2024-09" db="EMBL/GenBank/DDBJ databases">
        <title>Draft Genome Sequences of Neofusicoccum parvum.</title>
        <authorList>
            <person name="Ashida A."/>
            <person name="Camagna M."/>
            <person name="Tanaka A."/>
            <person name="Takemoto D."/>
        </authorList>
    </citation>
    <scope>NUCLEOTIDE SEQUENCE</scope>
    <source>
        <strain evidence="1">PPO83</strain>
    </source>
</reference>
<evidence type="ECO:0000313" key="1">
    <source>
        <dbReference type="EMBL" id="GME31446.1"/>
    </source>
</evidence>
<keyword evidence="2" id="KW-1185">Reference proteome</keyword>
<protein>
    <submittedName>
        <fullName evidence="1">Reverse transcriptase, partial</fullName>
    </submittedName>
</protein>
<keyword evidence="1" id="KW-0548">Nucleotidyltransferase</keyword>
<name>A0ACB5S9H8_9PEZI</name>
<organism evidence="1 2">
    <name type="scientific">Neofusicoccum parvum</name>
    <dbReference type="NCBI Taxonomy" id="310453"/>
    <lineage>
        <taxon>Eukaryota</taxon>
        <taxon>Fungi</taxon>
        <taxon>Dikarya</taxon>
        <taxon>Ascomycota</taxon>
        <taxon>Pezizomycotina</taxon>
        <taxon>Dothideomycetes</taxon>
        <taxon>Dothideomycetes incertae sedis</taxon>
        <taxon>Botryosphaeriales</taxon>
        <taxon>Botryosphaeriaceae</taxon>
        <taxon>Neofusicoccum</taxon>
    </lineage>
</organism>
<proteinExistence type="predicted"/>
<dbReference type="EMBL" id="BSXG01000388">
    <property type="protein sequence ID" value="GME31446.1"/>
    <property type="molecule type" value="Genomic_DNA"/>
</dbReference>
<sequence length="561" mass="62257">MLFIFFNADLVQSVTNRSKGAIASIDDYSAWVTGSSASENVVKLQRTVVARAEEWEATSGATFEAGKTTLIHFTRNEQRRSDEPIVVKGREVYPKAEAKILGVVFDQELRFKAHAGRIAKRGVQAALALKRLQGLRPSSVRQLFSATVAPAVDYAAPVWAPAMTAPLLKSLETVQRIAGRAITGAFRTVALPILEAEAAILPAKIRLDQQLLRFWVNCHTLPQKHPFWKLKRAIDPANKRFVSPLQRIMMMAREIDVGHLETIHPFVRMPWAGRPVVQIESLEAAKLRASSPPQSEAAIFTGSAQRNGKAGIGIACADSKGATIIAHSSIVGKSEVVDTPFAELQAMQQAVELIQGTWSTAMVTEYPEAAEVKHATYSDSKTALRLLRRPRQGPRQEIIGSILRLLDQIRCNRGPPVEFRWVPAHEGIIGNEKARSLALQAIESNQEPPSSRLLRSSAMARCKEVTSRQWRKTFEASKVGESIRKLDHALAHFHTKKLYDQLNCKEAGAIAQLRTSKASLNEPLYKIKRVDAPTCGCGAERETVRHFLLECPRWMDLRIKL</sequence>
<gene>
    <name evidence="1" type="primary">g2139</name>
    <name evidence="1" type="ORF">NpPPO83_00002139</name>
</gene>